<name>A0A1I4ELP1_9HYPH</name>
<protein>
    <submittedName>
        <fullName evidence="3">Sirohydrochlorin cobaltochelatase</fullName>
    </submittedName>
</protein>
<dbReference type="PANTHER" id="PTHR33542:SF3">
    <property type="entry name" value="SIROHYDROCHLORIN FERROCHELATASE, CHLOROPLASTIC"/>
    <property type="match status" value="1"/>
</dbReference>
<dbReference type="Proteomes" id="UP000199598">
    <property type="component" value="Unassembled WGS sequence"/>
</dbReference>
<organism evidence="3 4">
    <name type="scientific">Pseudovibrio ascidiaceicola</name>
    <dbReference type="NCBI Taxonomy" id="285279"/>
    <lineage>
        <taxon>Bacteria</taxon>
        <taxon>Pseudomonadati</taxon>
        <taxon>Pseudomonadota</taxon>
        <taxon>Alphaproteobacteria</taxon>
        <taxon>Hyphomicrobiales</taxon>
        <taxon>Stappiaceae</taxon>
        <taxon>Pseudovibrio</taxon>
    </lineage>
</organism>
<dbReference type="Gene3D" id="3.40.50.1400">
    <property type="match status" value="2"/>
</dbReference>
<evidence type="ECO:0000256" key="2">
    <source>
        <dbReference type="ARBA" id="ARBA00023239"/>
    </source>
</evidence>
<dbReference type="EMBL" id="FOSK01000015">
    <property type="protein sequence ID" value="SFL05376.1"/>
    <property type="molecule type" value="Genomic_DNA"/>
</dbReference>
<dbReference type="InterPro" id="IPR002762">
    <property type="entry name" value="CbiX-like"/>
</dbReference>
<keyword evidence="4" id="KW-1185">Reference proteome</keyword>
<dbReference type="SUPFAM" id="SSF53800">
    <property type="entry name" value="Chelatase"/>
    <property type="match status" value="2"/>
</dbReference>
<reference evidence="3 4" key="1">
    <citation type="submission" date="2016-10" db="EMBL/GenBank/DDBJ databases">
        <authorList>
            <person name="Varghese N."/>
            <person name="Submissions S."/>
        </authorList>
    </citation>
    <scope>NUCLEOTIDE SEQUENCE [LARGE SCALE GENOMIC DNA]</scope>
    <source>
        <strain evidence="3 4">DSM 16392</strain>
    </source>
</reference>
<evidence type="ECO:0000313" key="4">
    <source>
        <dbReference type="Proteomes" id="UP000199598"/>
    </source>
</evidence>
<keyword evidence="2" id="KW-0456">Lyase</keyword>
<accession>A0A1I4ELP1</accession>
<dbReference type="Pfam" id="PF01903">
    <property type="entry name" value="CbiX"/>
    <property type="match status" value="1"/>
</dbReference>
<sequence length="296" mass="31790">MSGTRSPSPLVRATSDLALVLAAHGDLGGKGADNTPGHVRLKNALALLLPELDVVSGVMKGTPPLQEVVEGLPHEHVLVLPLLLSNGYFCNTVLPRRLGLDPNLQQQKEGAWQNLNRDGQYIKLLPPLGVLPFLPDLVSQSIQSTLAPNSKSTLLKPELDREVLIVAHGSTVGPESRLCALQLKDHLENRYGYKQLRVAFLSEEPFVEKAVLTLSDDAIVVPLFASGGLHGHEDISKIMESAPTGCKLAPVIGCEHALAQHLVSYLQENGLTRGAANQRVAILRDSAAQPTRAALR</sequence>
<dbReference type="RefSeq" id="WP_208860589.1">
    <property type="nucleotide sequence ID" value="NZ_FOSK01000015.1"/>
</dbReference>
<evidence type="ECO:0000256" key="1">
    <source>
        <dbReference type="ARBA" id="ARBA00022723"/>
    </source>
</evidence>
<keyword evidence="1" id="KW-0479">Metal-binding</keyword>
<evidence type="ECO:0000313" key="3">
    <source>
        <dbReference type="EMBL" id="SFL05376.1"/>
    </source>
</evidence>
<gene>
    <name evidence="3" type="ORF">SAMN04488518_11578</name>
</gene>
<dbReference type="InterPro" id="IPR050963">
    <property type="entry name" value="Sirohydro_Cobaltochel/CbiX"/>
</dbReference>
<comment type="caution">
    <text evidence="3">The sequence shown here is derived from an EMBL/GenBank/DDBJ whole genome shotgun (WGS) entry which is preliminary data.</text>
</comment>
<dbReference type="PANTHER" id="PTHR33542">
    <property type="entry name" value="SIROHYDROCHLORIN FERROCHELATASE, CHLOROPLASTIC"/>
    <property type="match status" value="1"/>
</dbReference>
<proteinExistence type="predicted"/>